<dbReference type="OrthoDB" id="9776359at2"/>
<evidence type="ECO:0000256" key="3">
    <source>
        <dbReference type="ARBA" id="ARBA00022630"/>
    </source>
</evidence>
<evidence type="ECO:0000313" key="11">
    <source>
        <dbReference type="EMBL" id="EEK16753.1"/>
    </source>
</evidence>
<feature type="transmembrane region" description="Helical" evidence="10">
    <location>
        <begin position="238"/>
        <end position="258"/>
    </location>
</feature>
<sequence length="329" mass="35798">MAQQVLVSPSPHIHSGDTISKNMYGVLIALIPAFLVMLYQFRTDALLITAISVASCMLTEWVITRFFLHRPCRLLDGSALLTGVILAFNLPASLPWWLVLLGGVVAIGIGKMAFGGLGNNIFNPALVGRVFLLISYPAQMTTWKLPARLAEQAADAVTGATPLGILKSGAIDKLPDSLQLLVGFNFSSMGEVSAIAILIGLAYMLIRRIITWHTPVAIIVSAFVLSGIMHLYNPAMYASPFFHLLTGGLLFGAVFMATDYVTSPISHRAQLIYGCMIGLLTVIIRLWGSYPEGMSFAILIMNALTPLLNTYIKPRHFGHVVKSRKEAKR</sequence>
<feature type="transmembrane region" description="Helical" evidence="10">
    <location>
        <begin position="270"/>
        <end position="288"/>
    </location>
</feature>
<feature type="modified residue" description="FMN phosphoryl threonine" evidence="10">
    <location>
        <position position="161"/>
    </location>
</feature>
<evidence type="ECO:0000256" key="5">
    <source>
        <dbReference type="ARBA" id="ARBA00022692"/>
    </source>
</evidence>
<comment type="cofactor">
    <cofactor evidence="10">
        <name>FMN</name>
        <dbReference type="ChEBI" id="CHEBI:58210"/>
    </cofactor>
</comment>
<feature type="transmembrane region" description="Helical" evidence="10">
    <location>
        <begin position="212"/>
        <end position="232"/>
    </location>
</feature>
<keyword evidence="4 10" id="KW-0288">FMN</keyword>
<keyword evidence="8 10" id="KW-1133">Transmembrane helix</keyword>
<keyword evidence="5 10" id="KW-0812">Transmembrane</keyword>
<dbReference type="EMBL" id="ACLR01000160">
    <property type="protein sequence ID" value="EEK16753.1"/>
    <property type="molecule type" value="Genomic_DNA"/>
</dbReference>
<organism evidence="11 12">
    <name type="scientific">Porphyromonas uenonis 60-3</name>
    <dbReference type="NCBI Taxonomy" id="596327"/>
    <lineage>
        <taxon>Bacteria</taxon>
        <taxon>Pseudomonadati</taxon>
        <taxon>Bacteroidota</taxon>
        <taxon>Bacteroidia</taxon>
        <taxon>Bacteroidales</taxon>
        <taxon>Porphyromonadaceae</taxon>
        <taxon>Porphyromonas</taxon>
    </lineage>
</organism>
<evidence type="ECO:0000256" key="9">
    <source>
        <dbReference type="ARBA" id="ARBA00023136"/>
    </source>
</evidence>
<protein>
    <recommendedName>
        <fullName evidence="10">Ion-translocating oxidoreductase complex subunit D</fullName>
        <ecNumber evidence="10">7.-.-.-</ecNumber>
    </recommendedName>
    <alternativeName>
        <fullName evidence="10">Rnf electron transport complex subunit D</fullName>
    </alternativeName>
</protein>
<dbReference type="Pfam" id="PF03116">
    <property type="entry name" value="NQR2_RnfD_RnfE"/>
    <property type="match status" value="1"/>
</dbReference>
<dbReference type="eggNOG" id="COG4658">
    <property type="taxonomic scope" value="Bacteria"/>
</dbReference>
<comment type="subcellular location">
    <subcellularLocation>
        <location evidence="10">Cell membrane</location>
        <topology evidence="10">Multi-pass membrane protein</topology>
    </subcellularLocation>
</comment>
<comment type="function">
    <text evidence="10">Part of a membrane-bound complex that couples electron transfer with translocation of ions across the membrane.</text>
</comment>
<evidence type="ECO:0000256" key="8">
    <source>
        <dbReference type="ARBA" id="ARBA00022989"/>
    </source>
</evidence>
<dbReference type="NCBIfam" id="TIGR01946">
    <property type="entry name" value="rnfD"/>
    <property type="match status" value="1"/>
</dbReference>
<dbReference type="STRING" id="596327.PORUE0001_1180"/>
<evidence type="ECO:0000256" key="1">
    <source>
        <dbReference type="ARBA" id="ARBA00022448"/>
    </source>
</evidence>
<comment type="subunit">
    <text evidence="10">The complex is composed of six subunits: RnfA, RnfB, RnfC, RnfD, RnfE and RnfG.</text>
</comment>
<gene>
    <name evidence="10 11" type="primary">rnfD</name>
    <name evidence="11" type="ORF">PORUE0001_1180</name>
</gene>
<evidence type="ECO:0000256" key="6">
    <source>
        <dbReference type="ARBA" id="ARBA00022967"/>
    </source>
</evidence>
<keyword evidence="6 10" id="KW-1278">Translocase</keyword>
<name>C2MC02_9PORP</name>
<keyword evidence="9 10" id="KW-0472">Membrane</keyword>
<dbReference type="HAMAP" id="MF_00462">
    <property type="entry name" value="RsxD_RnfD"/>
    <property type="match status" value="1"/>
</dbReference>
<dbReference type="EC" id="7.-.-.-" evidence="10"/>
<keyword evidence="10" id="KW-1003">Cell membrane</keyword>
<evidence type="ECO:0000313" key="12">
    <source>
        <dbReference type="Proteomes" id="UP000003303"/>
    </source>
</evidence>
<feature type="transmembrane region" description="Helical" evidence="10">
    <location>
        <begin position="23"/>
        <end position="41"/>
    </location>
</feature>
<feature type="transmembrane region" description="Helical" evidence="10">
    <location>
        <begin position="121"/>
        <end position="138"/>
    </location>
</feature>
<comment type="similarity">
    <text evidence="10">Belongs to the NqrB/RnfD family.</text>
</comment>
<evidence type="ECO:0000256" key="4">
    <source>
        <dbReference type="ARBA" id="ARBA00022643"/>
    </source>
</evidence>
<dbReference type="InterPro" id="IPR004338">
    <property type="entry name" value="NqrB/RnfD"/>
</dbReference>
<evidence type="ECO:0000256" key="2">
    <source>
        <dbReference type="ARBA" id="ARBA00022553"/>
    </source>
</evidence>
<accession>C2MC02</accession>
<keyword evidence="3 10" id="KW-0285">Flavoprotein</keyword>
<proteinExistence type="inferred from homology"/>
<feature type="transmembrane region" description="Helical" evidence="10">
    <location>
        <begin position="182"/>
        <end position="205"/>
    </location>
</feature>
<evidence type="ECO:0000256" key="7">
    <source>
        <dbReference type="ARBA" id="ARBA00022982"/>
    </source>
</evidence>
<comment type="caution">
    <text evidence="11">The sequence shown here is derived from an EMBL/GenBank/DDBJ whole genome shotgun (WGS) entry which is preliminary data.</text>
</comment>
<dbReference type="PANTHER" id="PTHR30578:SF0">
    <property type="entry name" value="ION-TRANSLOCATING OXIDOREDUCTASE COMPLEX SUBUNIT D"/>
    <property type="match status" value="1"/>
</dbReference>
<feature type="transmembrane region" description="Helical" evidence="10">
    <location>
        <begin position="47"/>
        <end position="67"/>
    </location>
</feature>
<dbReference type="GO" id="GO:0055085">
    <property type="term" value="P:transmembrane transport"/>
    <property type="evidence" value="ECO:0007669"/>
    <property type="project" value="InterPro"/>
</dbReference>
<dbReference type="Proteomes" id="UP000003303">
    <property type="component" value="Unassembled WGS sequence"/>
</dbReference>
<dbReference type="AlphaFoldDB" id="C2MC02"/>
<feature type="transmembrane region" description="Helical" evidence="10">
    <location>
        <begin position="294"/>
        <end position="312"/>
    </location>
</feature>
<keyword evidence="2 10" id="KW-0597">Phosphoprotein</keyword>
<keyword evidence="1 10" id="KW-0813">Transport</keyword>
<dbReference type="RefSeq" id="WP_007365415.1">
    <property type="nucleotide sequence ID" value="NZ_ACLR01000160.1"/>
</dbReference>
<dbReference type="PANTHER" id="PTHR30578">
    <property type="entry name" value="ELECTRON TRANSPORT COMPLEX PROTEIN RNFD"/>
    <property type="match status" value="1"/>
</dbReference>
<dbReference type="InterPro" id="IPR011303">
    <property type="entry name" value="RnfD_bac"/>
</dbReference>
<dbReference type="GO" id="GO:0005886">
    <property type="term" value="C:plasma membrane"/>
    <property type="evidence" value="ECO:0007669"/>
    <property type="project" value="UniProtKB-SubCell"/>
</dbReference>
<reference evidence="11 12" key="1">
    <citation type="submission" date="2009-04" db="EMBL/GenBank/DDBJ databases">
        <authorList>
            <person name="Sebastian Y."/>
            <person name="Madupu R."/>
            <person name="Durkin A.S."/>
            <person name="Torralba M."/>
            <person name="Methe B."/>
            <person name="Sutton G.G."/>
            <person name="Strausberg R.L."/>
            <person name="Nelson K.E."/>
        </authorList>
    </citation>
    <scope>NUCLEOTIDE SEQUENCE [LARGE SCALE GENOMIC DNA]</scope>
    <source>
        <strain evidence="11 12">60-3</strain>
    </source>
</reference>
<keyword evidence="12" id="KW-1185">Reference proteome</keyword>
<dbReference type="GO" id="GO:0022900">
    <property type="term" value="P:electron transport chain"/>
    <property type="evidence" value="ECO:0007669"/>
    <property type="project" value="UniProtKB-UniRule"/>
</dbReference>
<evidence type="ECO:0000256" key="10">
    <source>
        <dbReference type="HAMAP-Rule" id="MF_00462"/>
    </source>
</evidence>
<keyword evidence="7 10" id="KW-0249">Electron transport</keyword>